<organism evidence="1 2">
    <name type="scientific">Ephemerocybe angulata</name>
    <dbReference type="NCBI Taxonomy" id="980116"/>
    <lineage>
        <taxon>Eukaryota</taxon>
        <taxon>Fungi</taxon>
        <taxon>Dikarya</taxon>
        <taxon>Basidiomycota</taxon>
        <taxon>Agaricomycotina</taxon>
        <taxon>Agaricomycetes</taxon>
        <taxon>Agaricomycetidae</taxon>
        <taxon>Agaricales</taxon>
        <taxon>Agaricineae</taxon>
        <taxon>Psathyrellaceae</taxon>
        <taxon>Ephemerocybe</taxon>
    </lineage>
</organism>
<proteinExistence type="predicted"/>
<reference evidence="1 2" key="1">
    <citation type="journal article" date="2020" name="ISME J.">
        <title>Uncovering the hidden diversity of litter-decomposition mechanisms in mushroom-forming fungi.</title>
        <authorList>
            <person name="Floudas D."/>
            <person name="Bentzer J."/>
            <person name="Ahren D."/>
            <person name="Johansson T."/>
            <person name="Persson P."/>
            <person name="Tunlid A."/>
        </authorList>
    </citation>
    <scope>NUCLEOTIDE SEQUENCE [LARGE SCALE GENOMIC DNA]</scope>
    <source>
        <strain evidence="1 2">CBS 175.51</strain>
    </source>
</reference>
<sequence length="400" mass="43096">MFEEICLHCGKPLHDDGSAYCSEDCSQSAIASPSISSSGSELSSPAFGFAQGGDVPPLVLPSMLGSALGKYKRDSYYVSSSSASSNSWGLPDDDDDESAFSLERGLSYRDGTDSIYDGSSKSATLHYPILPSAALSYARRPSGTNTHSTVPLVHKRSSSGSSPAPVSRHRTRGAPRSVPNPSQSSSTDDSEDFSDSSRDIDSVDFPSPRRPRKRDNLPSYFNLLRINSSSTEAMKALPVLSSSGNTVARLSPPTPKNAYPSPIPSVQNFDSPRGRRRQVDESRCSRRSGESSPSRSRSRHIPVLAESPRAIRSREHAFEVEEPRGRATRRNSSPSRNLMGAEDPIRAQSNCSSRTRGRGRVPVEELEGVGCFPLAPGYGNGRSGLMDRGRMGALAKRVPL</sequence>
<gene>
    <name evidence="1" type="ORF">D9611_004876</name>
</gene>
<keyword evidence="2" id="KW-1185">Reference proteome</keyword>
<evidence type="ECO:0000313" key="1">
    <source>
        <dbReference type="EMBL" id="KAF5315542.1"/>
    </source>
</evidence>
<evidence type="ECO:0000313" key="2">
    <source>
        <dbReference type="Proteomes" id="UP000541558"/>
    </source>
</evidence>
<dbReference type="EMBL" id="JAACJK010000220">
    <property type="protein sequence ID" value="KAF5315542.1"/>
    <property type="molecule type" value="Genomic_DNA"/>
</dbReference>
<dbReference type="Proteomes" id="UP000541558">
    <property type="component" value="Unassembled WGS sequence"/>
</dbReference>
<accession>A0A8H5B2S6</accession>
<protein>
    <submittedName>
        <fullName evidence="1">Uncharacterized protein</fullName>
    </submittedName>
</protein>
<name>A0A8H5B2S6_9AGAR</name>
<dbReference type="AlphaFoldDB" id="A0A8H5B2S6"/>
<dbReference type="OrthoDB" id="2984747at2759"/>
<comment type="caution">
    <text evidence="1">The sequence shown here is derived from an EMBL/GenBank/DDBJ whole genome shotgun (WGS) entry which is preliminary data.</text>
</comment>